<accession>A0A2I0WIP0</accession>
<sequence length="107" mass="11349">MASASLRFMIRASLHSLRPTIMPSKAVPTAAAAMRSPLPTSTSKTASTSSVRHFSRSHLELGRCIYSLLPLHTAVAAARLTSRLSLASQSSRALSQGIISCRAHPGH</sequence>
<evidence type="ECO:0000256" key="1">
    <source>
        <dbReference type="SAM" id="MobiDB-lite"/>
    </source>
</evidence>
<proteinExistence type="predicted"/>
<feature type="region of interest" description="Disordered" evidence="1">
    <location>
        <begin position="28"/>
        <end position="52"/>
    </location>
</feature>
<dbReference type="GO" id="GO:0005739">
    <property type="term" value="C:mitochondrion"/>
    <property type="evidence" value="ECO:0007669"/>
    <property type="project" value="TreeGrafter"/>
</dbReference>
<dbReference type="Proteomes" id="UP000233837">
    <property type="component" value="Unassembled WGS sequence"/>
</dbReference>
<dbReference type="InterPro" id="IPR043459">
    <property type="entry name" value="NFD6/NOXY2-like"/>
</dbReference>
<reference evidence="2 3" key="2">
    <citation type="journal article" date="2017" name="Nature">
        <title>The Apostasia genome and the evolution of orchids.</title>
        <authorList>
            <person name="Zhang G.Q."/>
            <person name="Liu K.W."/>
            <person name="Li Z."/>
            <person name="Lohaus R."/>
            <person name="Hsiao Y.Y."/>
            <person name="Niu S.C."/>
            <person name="Wang J.Y."/>
            <person name="Lin Y.C."/>
            <person name="Xu Q."/>
            <person name="Chen L.J."/>
            <person name="Yoshida K."/>
            <person name="Fujiwara S."/>
            <person name="Wang Z.W."/>
            <person name="Zhang Y.Q."/>
            <person name="Mitsuda N."/>
            <person name="Wang M."/>
            <person name="Liu G.H."/>
            <person name="Pecoraro L."/>
            <person name="Huang H.X."/>
            <person name="Xiao X.J."/>
            <person name="Lin M."/>
            <person name="Wu X.Y."/>
            <person name="Wu W.L."/>
            <person name="Chen Y.Y."/>
            <person name="Chang S.B."/>
            <person name="Sakamoto S."/>
            <person name="Ohme-Takagi M."/>
            <person name="Yagi M."/>
            <person name="Zeng S.J."/>
            <person name="Shen C.Y."/>
            <person name="Yeh C.M."/>
            <person name="Luo Y.B."/>
            <person name="Tsai W.C."/>
            <person name="Van de Peer Y."/>
            <person name="Liu Z.J."/>
        </authorList>
    </citation>
    <scope>NUCLEOTIDE SEQUENCE [LARGE SCALE GENOMIC DNA]</scope>
    <source>
        <tissue evidence="2">The whole plant</tissue>
    </source>
</reference>
<feature type="compositionally biased region" description="Low complexity" evidence="1">
    <location>
        <begin position="40"/>
        <end position="50"/>
    </location>
</feature>
<evidence type="ECO:0000313" key="3">
    <source>
        <dbReference type="Proteomes" id="UP000233837"/>
    </source>
</evidence>
<dbReference type="EMBL" id="KZ502593">
    <property type="protein sequence ID" value="PKU75533.1"/>
    <property type="molecule type" value="Genomic_DNA"/>
</dbReference>
<dbReference type="AlphaFoldDB" id="A0A2I0WIP0"/>
<evidence type="ECO:0008006" key="4">
    <source>
        <dbReference type="Google" id="ProtNLM"/>
    </source>
</evidence>
<organism evidence="2 3">
    <name type="scientific">Dendrobium catenatum</name>
    <dbReference type="NCBI Taxonomy" id="906689"/>
    <lineage>
        <taxon>Eukaryota</taxon>
        <taxon>Viridiplantae</taxon>
        <taxon>Streptophyta</taxon>
        <taxon>Embryophyta</taxon>
        <taxon>Tracheophyta</taxon>
        <taxon>Spermatophyta</taxon>
        <taxon>Magnoliopsida</taxon>
        <taxon>Liliopsida</taxon>
        <taxon>Asparagales</taxon>
        <taxon>Orchidaceae</taxon>
        <taxon>Epidendroideae</taxon>
        <taxon>Malaxideae</taxon>
        <taxon>Dendrobiinae</taxon>
        <taxon>Dendrobium</taxon>
    </lineage>
</organism>
<protein>
    <recommendedName>
        <fullName evidence="4">Protein NUCLEAR FUSION DEFECTIVE 6, chloroplastic/mitochondrial</fullName>
    </recommendedName>
</protein>
<keyword evidence="3" id="KW-1185">Reference proteome</keyword>
<dbReference type="PANTHER" id="PTHR33156:SF9">
    <property type="entry name" value="PROTEIN NUCLEAR FUSION DEFECTIVE 6, CHLOROPLASTIC_MITOCHONDRIAL"/>
    <property type="match status" value="1"/>
</dbReference>
<gene>
    <name evidence="2" type="ORF">MA16_Dca011309</name>
</gene>
<name>A0A2I0WIP0_9ASPA</name>
<dbReference type="PANTHER" id="PTHR33156">
    <property type="entry name" value="OS02G0230000 PROTEIN"/>
    <property type="match status" value="1"/>
</dbReference>
<evidence type="ECO:0000313" key="2">
    <source>
        <dbReference type="EMBL" id="PKU75533.1"/>
    </source>
</evidence>
<reference evidence="2 3" key="1">
    <citation type="journal article" date="2016" name="Sci. Rep.">
        <title>The Dendrobium catenatum Lindl. genome sequence provides insights into polysaccharide synthase, floral development and adaptive evolution.</title>
        <authorList>
            <person name="Zhang G.Q."/>
            <person name="Xu Q."/>
            <person name="Bian C."/>
            <person name="Tsai W.C."/>
            <person name="Yeh C.M."/>
            <person name="Liu K.W."/>
            <person name="Yoshida K."/>
            <person name="Zhang L.S."/>
            <person name="Chang S.B."/>
            <person name="Chen F."/>
            <person name="Shi Y."/>
            <person name="Su Y.Y."/>
            <person name="Zhang Y.Q."/>
            <person name="Chen L.J."/>
            <person name="Yin Y."/>
            <person name="Lin M."/>
            <person name="Huang H."/>
            <person name="Deng H."/>
            <person name="Wang Z.W."/>
            <person name="Zhu S.L."/>
            <person name="Zhao X."/>
            <person name="Deng C."/>
            <person name="Niu S.C."/>
            <person name="Huang J."/>
            <person name="Wang M."/>
            <person name="Liu G.H."/>
            <person name="Yang H.J."/>
            <person name="Xiao X.J."/>
            <person name="Hsiao Y.Y."/>
            <person name="Wu W.L."/>
            <person name="Chen Y.Y."/>
            <person name="Mitsuda N."/>
            <person name="Ohme-Takagi M."/>
            <person name="Luo Y.B."/>
            <person name="Van de Peer Y."/>
            <person name="Liu Z.J."/>
        </authorList>
    </citation>
    <scope>NUCLEOTIDE SEQUENCE [LARGE SCALE GENOMIC DNA]</scope>
    <source>
        <tissue evidence="2">The whole plant</tissue>
    </source>
</reference>